<dbReference type="Proteomes" id="UP000070339">
    <property type="component" value="Unassembled WGS sequence"/>
</dbReference>
<dbReference type="EMBL" id="LTEB01000041">
    <property type="protein sequence ID" value="KXU17031.1"/>
    <property type="molecule type" value="Genomic_DNA"/>
</dbReference>
<sequence length="51" mass="5909">MLHDCKAPSESKFIFPVTDGVKIINIFWSLILPQGEMHVIDPRWPLPSFRT</sequence>
<accession>A0ABR5V6A1</accession>
<keyword evidence="2" id="KW-1185">Reference proteome</keyword>
<protein>
    <submittedName>
        <fullName evidence="1">Uncharacterized protein</fullName>
    </submittedName>
</protein>
<reference evidence="1 2" key="1">
    <citation type="journal article" date="2016" name="Int. J. Syst. Evol. Microbiol.">
        <title>Resolving the Complexity of Human Skin Metagenomes Using Single-Molecule Sequencing.</title>
        <authorList>
            <consortium name="NISC Comparative Sequencing Program"/>
            <person name="Tsai Y.C."/>
            <person name="Conlan S."/>
            <person name="Deming C."/>
            <person name="Segre J.A."/>
            <person name="Kong H.H."/>
            <person name="Korlach J."/>
            <person name="Oh J."/>
        </authorList>
    </citation>
    <scope>NUCLEOTIDE SEQUENCE [LARGE SCALE GENOMIC DNA]</scope>
    <source>
        <strain evidence="1 2">1B08</strain>
    </source>
</reference>
<comment type="caution">
    <text evidence="1">The sequence shown here is derived from an EMBL/GenBank/DDBJ whole genome shotgun (WGS) entry which is preliminary data.</text>
</comment>
<evidence type="ECO:0000313" key="1">
    <source>
        <dbReference type="EMBL" id="KXU17031.1"/>
    </source>
</evidence>
<gene>
    <name evidence="1" type="ORF">WM41_2270</name>
</gene>
<evidence type="ECO:0000313" key="2">
    <source>
        <dbReference type="Proteomes" id="UP000070339"/>
    </source>
</evidence>
<organism evidence="1 2">
    <name type="scientific">Corynebacterium simulans</name>
    <dbReference type="NCBI Taxonomy" id="146827"/>
    <lineage>
        <taxon>Bacteria</taxon>
        <taxon>Bacillati</taxon>
        <taxon>Actinomycetota</taxon>
        <taxon>Actinomycetes</taxon>
        <taxon>Mycobacteriales</taxon>
        <taxon>Corynebacteriaceae</taxon>
        <taxon>Corynebacterium</taxon>
    </lineage>
</organism>
<name>A0ABR5V6A1_9CORY</name>
<proteinExistence type="predicted"/>